<dbReference type="OrthoDB" id="5951444at2"/>
<organism evidence="2 3">
    <name type="scientific">Sphingopyxis witflariensis</name>
    <dbReference type="NCBI Taxonomy" id="173675"/>
    <lineage>
        <taxon>Bacteria</taxon>
        <taxon>Pseudomonadati</taxon>
        <taxon>Pseudomonadota</taxon>
        <taxon>Alphaproteobacteria</taxon>
        <taxon>Sphingomonadales</taxon>
        <taxon>Sphingomonadaceae</taxon>
        <taxon>Sphingopyxis</taxon>
    </lineage>
</organism>
<evidence type="ECO:0000313" key="2">
    <source>
        <dbReference type="EMBL" id="OWQ91102.1"/>
    </source>
</evidence>
<proteinExistence type="predicted"/>
<evidence type="ECO:0000259" key="1">
    <source>
        <dbReference type="Pfam" id="PF08818"/>
    </source>
</evidence>
<dbReference type="Proteomes" id="UP000197097">
    <property type="component" value="Unassembled WGS sequence"/>
</dbReference>
<dbReference type="RefSeq" id="WP_088474448.1">
    <property type="nucleotide sequence ID" value="NZ_NISJ01000017.1"/>
</dbReference>
<keyword evidence="3" id="KW-1185">Reference proteome</keyword>
<evidence type="ECO:0000313" key="3">
    <source>
        <dbReference type="Proteomes" id="UP000197097"/>
    </source>
</evidence>
<dbReference type="EMBL" id="NISJ01000017">
    <property type="protein sequence ID" value="OWQ91102.1"/>
    <property type="molecule type" value="Genomic_DNA"/>
</dbReference>
<comment type="caution">
    <text evidence="2">The sequence shown here is derived from an EMBL/GenBank/DDBJ whole genome shotgun (WGS) entry which is preliminary data.</text>
</comment>
<feature type="domain" description="YdhG-like" evidence="1">
    <location>
        <begin position="27"/>
        <end position="133"/>
    </location>
</feature>
<dbReference type="Pfam" id="PF08818">
    <property type="entry name" value="DUF1801"/>
    <property type="match status" value="1"/>
</dbReference>
<accession>A0A246JET5</accession>
<sequence length="150" mass="16528">MSKGELKTKATDMSVADFIAAIPDARRREEAAVVDAIHRRVTGHEPKMWGPSIIGYGSYDYTYDSGHSGTMARAGFSPRKAAMTLYLMGHYCDRQAEADALFAQLGKHKTGKACLYINKLADVDIGVLERLVALSWDVMNERYPIQGNVG</sequence>
<gene>
    <name evidence="2" type="ORF">CDQ91_19820</name>
</gene>
<protein>
    <recommendedName>
        <fullName evidence="1">YdhG-like domain-containing protein</fullName>
    </recommendedName>
</protein>
<dbReference type="InterPro" id="IPR014922">
    <property type="entry name" value="YdhG-like"/>
</dbReference>
<reference evidence="2 3" key="1">
    <citation type="journal article" date="2002" name="Int. J. Syst. Evol. Microbiol.">
        <title>Sphingopyxis witflariensis sp. nov., isolated from activated sludge.</title>
        <authorList>
            <person name="Kampfer P."/>
            <person name="Witzenberger R."/>
            <person name="Denner E.B."/>
            <person name="Busse H.J."/>
            <person name="Neef A."/>
        </authorList>
    </citation>
    <scope>NUCLEOTIDE SEQUENCE [LARGE SCALE GENOMIC DNA]</scope>
    <source>
        <strain evidence="2 3">DSM 14551</strain>
    </source>
</reference>
<dbReference type="AlphaFoldDB" id="A0A246JET5"/>
<name>A0A246JET5_9SPHN</name>